<comment type="caution">
    <text evidence="1">The sequence shown here is derived from an EMBL/GenBank/DDBJ whole genome shotgun (WGS) entry which is preliminary data.</text>
</comment>
<dbReference type="RefSeq" id="WP_216549986.1">
    <property type="nucleotide sequence ID" value="NZ_JAHLQO010000007.1"/>
</dbReference>
<accession>A0ABS6FJ06</accession>
<gene>
    <name evidence="1" type="ORF">KQI68_10005</name>
</gene>
<dbReference type="InterPro" id="IPR016621">
    <property type="entry name" value="UCP014543"/>
</dbReference>
<reference evidence="1 2" key="1">
    <citation type="submission" date="2021-06" db="EMBL/GenBank/DDBJ databases">
        <authorList>
            <person name="Sun Q."/>
            <person name="Li D."/>
        </authorList>
    </citation>
    <scope>NUCLEOTIDE SEQUENCE [LARGE SCALE GENOMIC DNA]</scope>
    <source>
        <strain evidence="1 2">MSJ-1</strain>
    </source>
</reference>
<name>A0ABS6FJ06_9FIRM</name>
<organism evidence="1 2">
    <name type="scientific">Peptoniphilus ovalis</name>
    <dbReference type="NCBI Taxonomy" id="2841503"/>
    <lineage>
        <taxon>Bacteria</taxon>
        <taxon>Bacillati</taxon>
        <taxon>Bacillota</taxon>
        <taxon>Tissierellia</taxon>
        <taxon>Tissierellales</taxon>
        <taxon>Peptoniphilaceae</taxon>
        <taxon>Peptoniphilus</taxon>
    </lineage>
</organism>
<protein>
    <submittedName>
        <fullName evidence="1">DUF3783 domain-containing protein</fullName>
    </submittedName>
</protein>
<keyword evidence="2" id="KW-1185">Reference proteome</keyword>
<proteinExistence type="predicted"/>
<dbReference type="Pfam" id="PF12646">
    <property type="entry name" value="DUF3783"/>
    <property type="match status" value="1"/>
</dbReference>
<dbReference type="EMBL" id="JAHLQO010000007">
    <property type="protein sequence ID" value="MBU5670163.1"/>
    <property type="molecule type" value="Genomic_DNA"/>
</dbReference>
<evidence type="ECO:0000313" key="2">
    <source>
        <dbReference type="Proteomes" id="UP000783742"/>
    </source>
</evidence>
<dbReference type="Proteomes" id="UP000783742">
    <property type="component" value="Unassembled WGS sequence"/>
</dbReference>
<evidence type="ECO:0000313" key="1">
    <source>
        <dbReference type="EMBL" id="MBU5670163.1"/>
    </source>
</evidence>
<sequence length="172" mass="19950">MKKILLYGLGSEKNKITQAVAGEFDIELYIIEDKNLDKKVLELFGEDNKNLETSEKDEKLMVFSNMDRNLLKDFLIALKNKGVTVEHKCVLTDTNKDWKFSYLMEHIKDEHRIVGKFRELGSYVKLAMDKLGESEDAELKDIVDRALLNKNELNEERLDNSILELKKKLGLN</sequence>